<organism evidence="1 2">
    <name type="scientific">Hypoxylon rubiginosum</name>
    <dbReference type="NCBI Taxonomy" id="110542"/>
    <lineage>
        <taxon>Eukaryota</taxon>
        <taxon>Fungi</taxon>
        <taxon>Dikarya</taxon>
        <taxon>Ascomycota</taxon>
        <taxon>Pezizomycotina</taxon>
        <taxon>Sordariomycetes</taxon>
        <taxon>Xylariomycetidae</taxon>
        <taxon>Xylariales</taxon>
        <taxon>Hypoxylaceae</taxon>
        <taxon>Hypoxylon</taxon>
    </lineage>
</organism>
<evidence type="ECO:0000313" key="1">
    <source>
        <dbReference type="EMBL" id="KAI4870031.1"/>
    </source>
</evidence>
<gene>
    <name evidence="1" type="ORF">F4820DRAFT_443512</name>
</gene>
<accession>A0ACB9ZEN0</accession>
<keyword evidence="2" id="KW-1185">Reference proteome</keyword>
<dbReference type="EMBL" id="MU393426">
    <property type="protein sequence ID" value="KAI4870031.1"/>
    <property type="molecule type" value="Genomic_DNA"/>
</dbReference>
<proteinExistence type="predicted"/>
<comment type="caution">
    <text evidence="1">The sequence shown here is derived from an EMBL/GenBank/DDBJ whole genome shotgun (WGS) entry which is preliminary data.</text>
</comment>
<evidence type="ECO:0000313" key="2">
    <source>
        <dbReference type="Proteomes" id="UP001497700"/>
    </source>
</evidence>
<dbReference type="Proteomes" id="UP001497700">
    <property type="component" value="Unassembled WGS sequence"/>
</dbReference>
<reference evidence="1 2" key="1">
    <citation type="journal article" date="2022" name="New Phytol.">
        <title>Ecological generalism drives hyperdiversity of secondary metabolite gene clusters in xylarialean endophytes.</title>
        <authorList>
            <person name="Franco M.E.E."/>
            <person name="Wisecaver J.H."/>
            <person name="Arnold A.E."/>
            <person name="Ju Y.M."/>
            <person name="Slot J.C."/>
            <person name="Ahrendt S."/>
            <person name="Moore L.P."/>
            <person name="Eastman K.E."/>
            <person name="Scott K."/>
            <person name="Konkel Z."/>
            <person name="Mondo S.J."/>
            <person name="Kuo A."/>
            <person name="Hayes R.D."/>
            <person name="Haridas S."/>
            <person name="Andreopoulos B."/>
            <person name="Riley R."/>
            <person name="LaButti K."/>
            <person name="Pangilinan J."/>
            <person name="Lipzen A."/>
            <person name="Amirebrahimi M."/>
            <person name="Yan J."/>
            <person name="Adam C."/>
            <person name="Keymanesh K."/>
            <person name="Ng V."/>
            <person name="Louie K."/>
            <person name="Northen T."/>
            <person name="Drula E."/>
            <person name="Henrissat B."/>
            <person name="Hsieh H.M."/>
            <person name="Youens-Clark K."/>
            <person name="Lutzoni F."/>
            <person name="Miadlikowska J."/>
            <person name="Eastwood D.C."/>
            <person name="Hamelin R.C."/>
            <person name="Grigoriev I.V."/>
            <person name="U'Ren J.M."/>
        </authorList>
    </citation>
    <scope>NUCLEOTIDE SEQUENCE [LARGE SCALE GENOMIC DNA]</scope>
    <source>
        <strain evidence="1 2">CBS 119005</strain>
    </source>
</reference>
<name>A0ACB9ZEN0_9PEZI</name>
<sequence length="297" mass="33215">MADQLKTYRGNCHCGAYVYEVKAAENPKVGECNCSSCYKKGVLWLSYKKQDFNFVKGDASTLTDYTFGKRTFHHKFCPNCGNHLLVDGYMEPKEPGETKVSITAVNARTIQHGQGLDVWKVEKHFINGKSFGTPYEPAKYTGPEPKGVVEGGQLYTGSCHCGAVKVAFNSKPLNKATTEKCTECNCSICNRQGSVWVYPKIEEAEIEGEENLQTYLFNSKMFGKTFCKTCGIPVHNSVQPITEEQIDQLPEEHRGFIRGAMKIKAINVRLIDSLDVKDLNVNQFDGYSTIKPSYVEP</sequence>
<protein>
    <submittedName>
        <fullName evidence="1">Glutathione-dependent formaldehyde-activating enzyme</fullName>
    </submittedName>
</protein>